<dbReference type="GO" id="GO:0006108">
    <property type="term" value="P:malate metabolic process"/>
    <property type="evidence" value="ECO:0007669"/>
    <property type="project" value="TreeGrafter"/>
</dbReference>
<dbReference type="PANTHER" id="PTHR23406">
    <property type="entry name" value="MALIC ENZYME-RELATED"/>
    <property type="match status" value="1"/>
</dbReference>
<evidence type="ECO:0000259" key="17">
    <source>
        <dbReference type="SMART" id="SM01274"/>
    </source>
</evidence>
<comment type="catalytic activity">
    <reaction evidence="9">
        <text>(S)-malate + H(+) = (S)-lactate + CO2</text>
        <dbReference type="Rhea" id="RHEA:46276"/>
        <dbReference type="ChEBI" id="CHEBI:15378"/>
        <dbReference type="ChEBI" id="CHEBI:15589"/>
        <dbReference type="ChEBI" id="CHEBI:16526"/>
        <dbReference type="ChEBI" id="CHEBI:16651"/>
        <dbReference type="EC" id="4.1.1.101"/>
    </reaction>
</comment>
<dbReference type="SUPFAM" id="SSF51735">
    <property type="entry name" value="NAD(P)-binding Rossmann-fold domains"/>
    <property type="match status" value="1"/>
</dbReference>
<dbReference type="SMART" id="SM00919">
    <property type="entry name" value="Malic_M"/>
    <property type="match status" value="1"/>
</dbReference>
<comment type="cofactor">
    <cofactor evidence="14">
        <name>Mg(2+)</name>
        <dbReference type="ChEBI" id="CHEBI:18420"/>
    </cofactor>
    <cofactor evidence="14">
        <name>Mn(2+)</name>
        <dbReference type="ChEBI" id="CHEBI:29035"/>
    </cofactor>
    <text evidence="14">Divalent metal cations. Prefers magnesium or manganese.</text>
</comment>
<feature type="active site" description="Proton acceptor" evidence="12">
    <location>
        <position position="166"/>
    </location>
</feature>
<evidence type="ECO:0000313" key="18">
    <source>
        <dbReference type="EMBL" id="RAI38330.1"/>
    </source>
</evidence>
<evidence type="ECO:0000256" key="10">
    <source>
        <dbReference type="ARBA" id="ARBA00066983"/>
    </source>
</evidence>
<name>A0A327KHX6_9BRAD</name>
<dbReference type="GO" id="GO:0046872">
    <property type="term" value="F:metal ion binding"/>
    <property type="evidence" value="ECO:0007669"/>
    <property type="project" value="UniProtKB-KW"/>
</dbReference>
<feature type="domain" description="Malic enzyme NAD-binding" evidence="16">
    <location>
        <begin position="262"/>
        <end position="523"/>
    </location>
</feature>
<dbReference type="GO" id="GO:0043883">
    <property type="term" value="F:malolactic enzyme activity"/>
    <property type="evidence" value="ECO:0007669"/>
    <property type="project" value="UniProtKB-EC"/>
</dbReference>
<accession>A0A327KHX6</accession>
<dbReference type="SMART" id="SM01274">
    <property type="entry name" value="malic"/>
    <property type="match status" value="1"/>
</dbReference>
<evidence type="ECO:0000256" key="14">
    <source>
        <dbReference type="PIRSR" id="PIRSR000106-3"/>
    </source>
</evidence>
<dbReference type="Gene3D" id="3.40.50.10380">
    <property type="entry name" value="Malic enzyme, N-terminal domain"/>
    <property type="match status" value="1"/>
</dbReference>
<comment type="caution">
    <text evidence="18">The sequence shown here is derived from an EMBL/GenBank/DDBJ whole genome shotgun (WGS) entry which is preliminary data.</text>
</comment>
<dbReference type="NCBIfam" id="NF010052">
    <property type="entry name" value="PRK13529.1"/>
    <property type="match status" value="1"/>
</dbReference>
<sequence>MRMVDRSGYELLTNPILNKGTAFTEHERDVFELHGLLPPHVASLDQQVQRRITAFRELPDDLARYVFLRGLQDINETLHYALLTRHLEEMLPIVYTPTVGLGCQKFSQVFRRPRGLFLSPPYKDQIAKILGQRRFDNVQVIVVTDGERILGLGDQGAGGMGIPIGKLSLYTAAGGIDPSRTLPIMLDVGTDNQARREDPLYIGWRHERLRGPDYDDFVEAFVDAVAKRWPHVLLQFEDFAGPNAARLLERYRDRLCTFNDDIQGTAAVVCGALLSAVRAAGQTLKEQRIVMAGSGGAGSGIAALLVKAMVQDGLSEEEACRRFYLLGSRGLLLEGSNRLQPYQVPFAHTREHVMGWTVESREAISLEEVVRHVKPTMLIGTSGQTGLFSETVVREMAKHVARPVVFPLSNPTSQSEAVPADVMAWTEGRAVIGTGSPFAPVPVNGRAVHIDQVNNSYIFPGMGLGIVTARARRVTDTMFLAAARALADMSPARSDPNGTLLPPVSALREVSAKVGVAVALQAYEEGLAPGFDPARAEEAVREQMWEPRYESYRRAG</sequence>
<dbReference type="GO" id="GO:0051287">
    <property type="term" value="F:NAD binding"/>
    <property type="evidence" value="ECO:0007669"/>
    <property type="project" value="InterPro"/>
</dbReference>
<keyword evidence="4 14" id="KW-0479">Metal-binding</keyword>
<keyword evidence="19" id="KW-1185">Reference proteome</keyword>
<dbReference type="InterPro" id="IPR046346">
    <property type="entry name" value="Aminoacid_DH-like_N_sf"/>
</dbReference>
<dbReference type="RefSeq" id="WP_111357600.1">
    <property type="nucleotide sequence ID" value="NZ_NHSK01000083.1"/>
</dbReference>
<dbReference type="PANTHER" id="PTHR23406:SF34">
    <property type="entry name" value="NAD-DEPENDENT MALIC ENZYME, MITOCHONDRIAL"/>
    <property type="match status" value="1"/>
</dbReference>
<dbReference type="FunFam" id="3.40.50.720:FF:000182">
    <property type="entry name" value="NAD-dependent malic enzyme"/>
    <property type="match status" value="1"/>
</dbReference>
<feature type="binding site" evidence="14">
    <location>
        <position position="261"/>
    </location>
    <ligand>
        <name>a divalent metal cation</name>
        <dbReference type="ChEBI" id="CHEBI:60240"/>
    </ligand>
</feature>
<dbReference type="SUPFAM" id="SSF53223">
    <property type="entry name" value="Aminoacid dehydrogenase-like, N-terminal domain"/>
    <property type="match status" value="1"/>
</dbReference>
<evidence type="ECO:0000256" key="8">
    <source>
        <dbReference type="ARBA" id="ARBA00023239"/>
    </source>
</evidence>
<evidence type="ECO:0000313" key="19">
    <source>
        <dbReference type="Proteomes" id="UP000248863"/>
    </source>
</evidence>
<dbReference type="GO" id="GO:0004470">
    <property type="term" value="F:malic enzyme activity"/>
    <property type="evidence" value="ECO:0007669"/>
    <property type="project" value="InterPro"/>
</dbReference>
<dbReference type="FunFam" id="3.40.50.10380:FF:000001">
    <property type="entry name" value="NAD-dependent malic enzyme"/>
    <property type="match status" value="1"/>
</dbReference>
<evidence type="ECO:0000256" key="11">
    <source>
        <dbReference type="ARBA" id="ARBA00074565"/>
    </source>
</evidence>
<dbReference type="InterPro" id="IPR001891">
    <property type="entry name" value="Malic_OxRdtase"/>
</dbReference>
<dbReference type="InterPro" id="IPR012302">
    <property type="entry name" value="Malic_NAD-bd"/>
</dbReference>
<evidence type="ECO:0000256" key="13">
    <source>
        <dbReference type="PIRSR" id="PIRSR000106-2"/>
    </source>
</evidence>
<keyword evidence="8" id="KW-0456">Lyase</keyword>
<reference evidence="18 19" key="1">
    <citation type="submission" date="2017-07" db="EMBL/GenBank/DDBJ databases">
        <title>Draft Genome Sequences of Select Purple Nonsulfur Bacteria.</title>
        <authorList>
            <person name="Lasarre B."/>
            <person name="Mckinlay J.B."/>
        </authorList>
    </citation>
    <scope>NUCLEOTIDE SEQUENCE [LARGE SCALE GENOMIC DNA]</scope>
    <source>
        <strain evidence="18 19">DSM 11907</strain>
    </source>
</reference>
<dbReference type="Proteomes" id="UP000248863">
    <property type="component" value="Unassembled WGS sequence"/>
</dbReference>
<evidence type="ECO:0000256" key="1">
    <source>
        <dbReference type="ARBA" id="ARBA00001936"/>
    </source>
</evidence>
<keyword evidence="5 18" id="KW-0560">Oxidoreductase</keyword>
<feature type="domain" description="Malic enzyme N-terminal" evidence="17">
    <location>
        <begin position="72"/>
        <end position="252"/>
    </location>
</feature>
<dbReference type="PIRSF" id="PIRSF000106">
    <property type="entry name" value="ME"/>
    <property type="match status" value="1"/>
</dbReference>
<evidence type="ECO:0000256" key="7">
    <source>
        <dbReference type="ARBA" id="ARBA00023211"/>
    </source>
</evidence>
<evidence type="ECO:0000256" key="12">
    <source>
        <dbReference type="PIRSR" id="PIRSR000106-1"/>
    </source>
</evidence>
<feature type="binding site" evidence="13">
    <location>
        <position position="454"/>
    </location>
    <ligand>
        <name>(S)-malate</name>
        <dbReference type="ChEBI" id="CHEBI:15589"/>
    </ligand>
</feature>
<dbReference type="AlphaFoldDB" id="A0A327KHX6"/>
<organism evidence="18 19">
    <name type="scientific">Rhodoplanes elegans</name>
    <dbReference type="NCBI Taxonomy" id="29408"/>
    <lineage>
        <taxon>Bacteria</taxon>
        <taxon>Pseudomonadati</taxon>
        <taxon>Pseudomonadota</taxon>
        <taxon>Alphaproteobacteria</taxon>
        <taxon>Hyphomicrobiales</taxon>
        <taxon>Nitrobacteraceae</taxon>
        <taxon>Rhodoplanes</taxon>
    </lineage>
</organism>
<dbReference type="GO" id="GO:0016616">
    <property type="term" value="F:oxidoreductase activity, acting on the CH-OH group of donors, NAD or NADP as acceptor"/>
    <property type="evidence" value="ECO:0007669"/>
    <property type="project" value="InterPro"/>
</dbReference>
<evidence type="ECO:0000256" key="15">
    <source>
        <dbReference type="RuleBase" id="RU003427"/>
    </source>
</evidence>
<feature type="binding site" evidence="13">
    <location>
        <position position="410"/>
    </location>
    <ligand>
        <name>(S)-malate</name>
        <dbReference type="ChEBI" id="CHEBI:15589"/>
    </ligand>
</feature>
<evidence type="ECO:0000256" key="4">
    <source>
        <dbReference type="ARBA" id="ARBA00022723"/>
    </source>
</evidence>
<evidence type="ECO:0000256" key="3">
    <source>
        <dbReference type="ARBA" id="ARBA00011738"/>
    </source>
</evidence>
<keyword evidence="6" id="KW-0520">NAD</keyword>
<dbReference type="EC" id="4.1.1.101" evidence="10"/>
<evidence type="ECO:0000256" key="9">
    <source>
        <dbReference type="ARBA" id="ARBA00051739"/>
    </source>
</evidence>
<feature type="active site" description="Proton donor" evidence="12">
    <location>
        <position position="95"/>
    </location>
</feature>
<dbReference type="OrthoDB" id="3314528at2"/>
<evidence type="ECO:0000259" key="16">
    <source>
        <dbReference type="SMART" id="SM00919"/>
    </source>
</evidence>
<dbReference type="InterPro" id="IPR012301">
    <property type="entry name" value="Malic_N_dom"/>
</dbReference>
<dbReference type="InterPro" id="IPR036291">
    <property type="entry name" value="NAD(P)-bd_dom_sf"/>
</dbReference>
<comment type="cofactor">
    <cofactor evidence="1">
        <name>Mn(2+)</name>
        <dbReference type="ChEBI" id="CHEBI:29035"/>
    </cofactor>
</comment>
<dbReference type="InterPro" id="IPR037062">
    <property type="entry name" value="Malic_N_dom_sf"/>
</dbReference>
<evidence type="ECO:0000256" key="5">
    <source>
        <dbReference type="ARBA" id="ARBA00023002"/>
    </source>
</evidence>
<dbReference type="Pfam" id="PF03949">
    <property type="entry name" value="Malic_M"/>
    <property type="match status" value="1"/>
</dbReference>
<evidence type="ECO:0000256" key="2">
    <source>
        <dbReference type="ARBA" id="ARBA00008785"/>
    </source>
</evidence>
<dbReference type="EMBL" id="NPEU01000131">
    <property type="protein sequence ID" value="RAI38330.1"/>
    <property type="molecule type" value="Genomic_DNA"/>
</dbReference>
<feature type="binding site" evidence="13">
    <location>
        <position position="148"/>
    </location>
    <ligand>
        <name>(S)-malate</name>
        <dbReference type="ChEBI" id="CHEBI:15589"/>
    </ligand>
</feature>
<proteinExistence type="inferred from homology"/>
<dbReference type="GO" id="GO:0043464">
    <property type="term" value="P:malolactic fermentation"/>
    <property type="evidence" value="ECO:0007669"/>
    <property type="project" value="UniProtKB-ARBA"/>
</dbReference>
<dbReference type="PRINTS" id="PR00072">
    <property type="entry name" value="MALOXRDTASE"/>
</dbReference>
<comment type="similarity">
    <text evidence="2 15">Belongs to the malic enzymes family.</text>
</comment>
<evidence type="ECO:0000256" key="6">
    <source>
        <dbReference type="ARBA" id="ARBA00023027"/>
    </source>
</evidence>
<keyword evidence="7" id="KW-0464">Manganese</keyword>
<dbReference type="Pfam" id="PF00390">
    <property type="entry name" value="malic"/>
    <property type="match status" value="1"/>
</dbReference>
<dbReference type="Gene3D" id="3.40.50.720">
    <property type="entry name" value="NAD(P)-binding Rossmann-like Domain"/>
    <property type="match status" value="1"/>
</dbReference>
<dbReference type="CDD" id="cd05312">
    <property type="entry name" value="NAD_bind_1_malic_enz"/>
    <property type="match status" value="1"/>
</dbReference>
<protein>
    <recommendedName>
        <fullName evidence="11">Malolactic enzyme</fullName>
        <ecNumber evidence="10">4.1.1.101</ecNumber>
    </recommendedName>
</protein>
<feature type="binding site" evidence="14">
    <location>
        <position position="238"/>
    </location>
    <ligand>
        <name>a divalent metal cation</name>
        <dbReference type="ChEBI" id="CHEBI:60240"/>
    </ligand>
</feature>
<comment type="subunit">
    <text evidence="3">Homodimer.</text>
</comment>
<feature type="binding site" evidence="14">
    <location>
        <position position="237"/>
    </location>
    <ligand>
        <name>a divalent metal cation</name>
        <dbReference type="ChEBI" id="CHEBI:60240"/>
    </ligand>
</feature>
<gene>
    <name evidence="18" type="ORF">CH338_13020</name>
</gene>